<evidence type="ECO:0000256" key="4">
    <source>
        <dbReference type="ARBA" id="ARBA00022898"/>
    </source>
</evidence>
<keyword evidence="4" id="KW-0663">Pyridoxal phosphate</keyword>
<comment type="cofactor">
    <cofactor evidence="1">
        <name>pyridoxal 5'-phosphate</name>
        <dbReference type="ChEBI" id="CHEBI:597326"/>
    </cofactor>
</comment>
<dbReference type="PRINTS" id="PR01179">
    <property type="entry name" value="ODADCRBXLASE"/>
</dbReference>
<protein>
    <submittedName>
        <fullName evidence="7">Mitochondrial 2-oxoadipate and 2-oxoglutarate transporter</fullName>
    </submittedName>
</protein>
<evidence type="ECO:0000256" key="2">
    <source>
        <dbReference type="ARBA" id="ARBA00008872"/>
    </source>
</evidence>
<keyword evidence="8" id="KW-1185">Reference proteome</keyword>
<evidence type="ECO:0000256" key="1">
    <source>
        <dbReference type="ARBA" id="ARBA00001933"/>
    </source>
</evidence>
<keyword evidence="3" id="KW-0210">Decarboxylase</keyword>
<evidence type="ECO:0000259" key="6">
    <source>
        <dbReference type="Pfam" id="PF02784"/>
    </source>
</evidence>
<dbReference type="EMBL" id="JAPQKQ010000003">
    <property type="protein sequence ID" value="KAJ5203152.1"/>
    <property type="molecule type" value="Genomic_DNA"/>
</dbReference>
<dbReference type="SUPFAM" id="SSF51419">
    <property type="entry name" value="PLP-binding barrel"/>
    <property type="match status" value="1"/>
</dbReference>
<dbReference type="PANTHER" id="PTHR11482:SF6">
    <property type="entry name" value="ORNITHINE DECARBOXYLASE 1-RELATED"/>
    <property type="match status" value="1"/>
</dbReference>
<dbReference type="Pfam" id="PF02784">
    <property type="entry name" value="Orn_Arg_deC_N"/>
    <property type="match status" value="1"/>
</dbReference>
<dbReference type="InterPro" id="IPR029066">
    <property type="entry name" value="PLP-binding_barrel"/>
</dbReference>
<feature type="domain" description="Orn/DAP/Arg decarboxylase 2 N-terminal" evidence="6">
    <location>
        <begin position="39"/>
        <end position="88"/>
    </location>
</feature>
<dbReference type="GO" id="GO:0004586">
    <property type="term" value="F:ornithine decarboxylase activity"/>
    <property type="evidence" value="ECO:0007669"/>
    <property type="project" value="TreeGrafter"/>
</dbReference>
<dbReference type="Proteomes" id="UP001150942">
    <property type="component" value="Unassembled WGS sequence"/>
</dbReference>
<dbReference type="PANTHER" id="PTHR11482">
    <property type="entry name" value="ARGININE/DIAMINOPIMELATE/ORNITHINE DECARBOXYLASE"/>
    <property type="match status" value="1"/>
</dbReference>
<dbReference type="GO" id="GO:0033387">
    <property type="term" value="P:putrescine biosynthetic process from arginine, via ornithine"/>
    <property type="evidence" value="ECO:0007669"/>
    <property type="project" value="TreeGrafter"/>
</dbReference>
<dbReference type="InterPro" id="IPR022644">
    <property type="entry name" value="De-COase2_N"/>
</dbReference>
<keyword evidence="5" id="KW-0456">Lyase</keyword>
<evidence type="ECO:0000256" key="3">
    <source>
        <dbReference type="ARBA" id="ARBA00022793"/>
    </source>
</evidence>
<dbReference type="OrthoDB" id="5034579at2759"/>
<comment type="similarity">
    <text evidence="2">Belongs to the Orn/Lys/Arg decarboxylase class-II family.</text>
</comment>
<dbReference type="PRINTS" id="PR01182">
    <property type="entry name" value="ORNDCRBXLASE"/>
</dbReference>
<dbReference type="InterPro" id="IPR000183">
    <property type="entry name" value="Orn/DAP/Arg_de-COase"/>
</dbReference>
<gene>
    <name evidence="7" type="ORF">N7449_005231</name>
</gene>
<reference evidence="7" key="1">
    <citation type="submission" date="2022-11" db="EMBL/GenBank/DDBJ databases">
        <authorList>
            <person name="Petersen C."/>
        </authorList>
    </citation>
    <scope>NUCLEOTIDE SEQUENCE</scope>
    <source>
        <strain evidence="7">IBT 20477</strain>
    </source>
</reference>
<proteinExistence type="inferred from homology"/>
<dbReference type="Gene3D" id="3.20.20.10">
    <property type="entry name" value="Alanine racemase"/>
    <property type="match status" value="1"/>
</dbReference>
<dbReference type="GO" id="GO:0005737">
    <property type="term" value="C:cytoplasm"/>
    <property type="evidence" value="ECO:0007669"/>
    <property type="project" value="TreeGrafter"/>
</dbReference>
<comment type="caution">
    <text evidence="7">The sequence shown here is derived from an EMBL/GenBank/DDBJ whole genome shotgun (WGS) entry which is preliminary data.</text>
</comment>
<dbReference type="AlphaFoldDB" id="A0A9W9ML34"/>
<organism evidence="7 8">
    <name type="scientific">Penicillium cf. viridicatum</name>
    <dbReference type="NCBI Taxonomy" id="2972119"/>
    <lineage>
        <taxon>Eukaryota</taxon>
        <taxon>Fungi</taxon>
        <taxon>Dikarya</taxon>
        <taxon>Ascomycota</taxon>
        <taxon>Pezizomycotina</taxon>
        <taxon>Eurotiomycetes</taxon>
        <taxon>Eurotiomycetidae</taxon>
        <taxon>Eurotiales</taxon>
        <taxon>Aspergillaceae</taxon>
        <taxon>Penicillium</taxon>
    </lineage>
</organism>
<evidence type="ECO:0000256" key="5">
    <source>
        <dbReference type="ARBA" id="ARBA00023239"/>
    </source>
</evidence>
<name>A0A9W9ML34_9EURO</name>
<evidence type="ECO:0000313" key="8">
    <source>
        <dbReference type="Proteomes" id="UP001150942"/>
    </source>
</evidence>
<dbReference type="InterPro" id="IPR002433">
    <property type="entry name" value="Orn_de-COase"/>
</dbReference>
<sequence>MRSLEPSTEDLIQSGLQQFSKNPYDRENDMPFFVADFTKVIQQHQRWTKTLPRIQPFYAAKCNSDQKLLQLMADMNINLDCASFAEIE</sequence>
<evidence type="ECO:0000313" key="7">
    <source>
        <dbReference type="EMBL" id="KAJ5203152.1"/>
    </source>
</evidence>
<accession>A0A9W9ML34</accession>
<reference evidence="7" key="2">
    <citation type="journal article" date="2023" name="IMA Fungus">
        <title>Comparative genomic study of the Penicillium genus elucidates a diverse pangenome and 15 lateral gene transfer events.</title>
        <authorList>
            <person name="Petersen C."/>
            <person name="Sorensen T."/>
            <person name="Nielsen M.R."/>
            <person name="Sondergaard T.E."/>
            <person name="Sorensen J.L."/>
            <person name="Fitzpatrick D.A."/>
            <person name="Frisvad J.C."/>
            <person name="Nielsen K.L."/>
        </authorList>
    </citation>
    <scope>NUCLEOTIDE SEQUENCE</scope>
    <source>
        <strain evidence="7">IBT 20477</strain>
    </source>
</reference>